<evidence type="ECO:0000259" key="1">
    <source>
        <dbReference type="Pfam" id="PF00535"/>
    </source>
</evidence>
<protein>
    <submittedName>
        <fullName evidence="2">Glycosyltransferase</fullName>
        <ecNumber evidence="2">2.4.-.-</ecNumber>
    </submittedName>
</protein>
<comment type="caution">
    <text evidence="2">The sequence shown here is derived from an EMBL/GenBank/DDBJ whole genome shotgun (WGS) entry which is preliminary data.</text>
</comment>
<dbReference type="PANTHER" id="PTHR22916">
    <property type="entry name" value="GLYCOSYLTRANSFERASE"/>
    <property type="match status" value="1"/>
</dbReference>
<evidence type="ECO:0000313" key="3">
    <source>
        <dbReference type="Proteomes" id="UP001163056"/>
    </source>
</evidence>
<dbReference type="EMBL" id="JAREJI010000041">
    <property type="protein sequence ID" value="MDE8772052.1"/>
    <property type="molecule type" value="Genomic_DNA"/>
</dbReference>
<keyword evidence="2" id="KW-0808">Transferase</keyword>
<accession>A0AAJ1JIJ3</accession>
<dbReference type="PANTHER" id="PTHR22916:SF3">
    <property type="entry name" value="UDP-GLCNAC:BETAGAL BETA-1,3-N-ACETYLGLUCOSAMINYLTRANSFERASE-LIKE PROTEIN 1"/>
    <property type="match status" value="1"/>
</dbReference>
<dbReference type="CDD" id="cd00761">
    <property type="entry name" value="Glyco_tranf_GTA_type"/>
    <property type="match status" value="1"/>
</dbReference>
<dbReference type="GO" id="GO:0016758">
    <property type="term" value="F:hexosyltransferase activity"/>
    <property type="evidence" value="ECO:0007669"/>
    <property type="project" value="UniProtKB-ARBA"/>
</dbReference>
<dbReference type="Pfam" id="PF00535">
    <property type="entry name" value="Glycos_transf_2"/>
    <property type="match status" value="1"/>
</dbReference>
<feature type="domain" description="Glycosyltransferase 2-like" evidence="1">
    <location>
        <begin position="8"/>
        <end position="170"/>
    </location>
</feature>
<sequence length="257" mass="29723">MKKKPFISIIIPVYNVEKYIEKCIYSVKSQTFSDFEAIIINDGSPDNSIQLAKEIIKNDPRFIFLNKENGGLSSARNLGLHASRGEFVTFLDSDDYLEPSFLSEMIKYIDDNIDIISCNNNNVTDSGDVISKFTSSFLGEHTSNEIFKYFIESIKVSCVAWGKLYRRDLFFKNNILYPEGLLYEDYPITYKLYFFANSVYFTDLALVNYVQRPLSITKSFNSKVIEDSFWAIEDLHLFLKSKNILDKYYKQGAVLDN</sequence>
<dbReference type="InterPro" id="IPR001173">
    <property type="entry name" value="Glyco_trans_2-like"/>
</dbReference>
<organism evidence="2 3">
    <name type="scientific">Providencia stuartii</name>
    <dbReference type="NCBI Taxonomy" id="588"/>
    <lineage>
        <taxon>Bacteria</taxon>
        <taxon>Pseudomonadati</taxon>
        <taxon>Pseudomonadota</taxon>
        <taxon>Gammaproteobacteria</taxon>
        <taxon>Enterobacterales</taxon>
        <taxon>Morganellaceae</taxon>
        <taxon>Providencia</taxon>
    </lineage>
</organism>
<dbReference type="EC" id="2.4.-.-" evidence="2"/>
<dbReference type="AlphaFoldDB" id="A0AAJ1JIJ3"/>
<dbReference type="Proteomes" id="UP001163056">
    <property type="component" value="Unassembled WGS sequence"/>
</dbReference>
<dbReference type="InterPro" id="IPR029044">
    <property type="entry name" value="Nucleotide-diphossugar_trans"/>
</dbReference>
<dbReference type="SUPFAM" id="SSF53448">
    <property type="entry name" value="Nucleotide-diphospho-sugar transferases"/>
    <property type="match status" value="1"/>
</dbReference>
<dbReference type="RefSeq" id="WP_275205526.1">
    <property type="nucleotide sequence ID" value="NZ_CP181870.1"/>
</dbReference>
<dbReference type="Gene3D" id="3.90.550.10">
    <property type="entry name" value="Spore Coat Polysaccharide Biosynthesis Protein SpsA, Chain A"/>
    <property type="match status" value="1"/>
</dbReference>
<name>A0AAJ1JIJ3_PROST</name>
<keyword evidence="2" id="KW-0328">Glycosyltransferase</keyword>
<evidence type="ECO:0000313" key="2">
    <source>
        <dbReference type="EMBL" id="MDE8772052.1"/>
    </source>
</evidence>
<gene>
    <name evidence="2" type="ORF">PZS58_21490</name>
</gene>
<proteinExistence type="predicted"/>
<reference evidence="2 3" key="1">
    <citation type="submission" date="2023-03" db="EMBL/GenBank/DDBJ databases">
        <title>WGS of NDM-producing Providencia thailandensis from Ukrainian patients.</title>
        <authorList>
            <person name="Zabicka D."/>
            <person name="Izdebski R."/>
            <person name="Urbanowicz P."/>
            <person name="Biedrzycka M."/>
            <person name="Guzek A."/>
            <person name="Gniadkowski M."/>
        </authorList>
    </citation>
    <scope>NUCLEOTIDE SEQUENCE [LARGE SCALE GENOMIC DNA]</scope>
    <source>
        <strain evidence="2 3">8015-22</strain>
    </source>
</reference>